<feature type="compositionally biased region" description="Basic and acidic residues" evidence="1">
    <location>
        <begin position="316"/>
        <end position="336"/>
    </location>
</feature>
<accession>A0ABR3T966</accession>
<proteinExistence type="predicted"/>
<evidence type="ECO:0000256" key="1">
    <source>
        <dbReference type="SAM" id="MobiDB-lite"/>
    </source>
</evidence>
<feature type="compositionally biased region" description="Basic and acidic residues" evidence="1">
    <location>
        <begin position="343"/>
        <end position="366"/>
    </location>
</feature>
<gene>
    <name evidence="2" type="ORF">SLS56_001450</name>
</gene>
<organism evidence="2 3">
    <name type="scientific">Neofusicoccum ribis</name>
    <dbReference type="NCBI Taxonomy" id="45134"/>
    <lineage>
        <taxon>Eukaryota</taxon>
        <taxon>Fungi</taxon>
        <taxon>Dikarya</taxon>
        <taxon>Ascomycota</taxon>
        <taxon>Pezizomycotina</taxon>
        <taxon>Dothideomycetes</taxon>
        <taxon>Dothideomycetes incertae sedis</taxon>
        <taxon>Botryosphaeriales</taxon>
        <taxon>Botryosphaeriaceae</taxon>
        <taxon>Neofusicoccum</taxon>
    </lineage>
</organism>
<keyword evidence="3" id="KW-1185">Reference proteome</keyword>
<comment type="caution">
    <text evidence="2">The sequence shown here is derived from an EMBL/GenBank/DDBJ whole genome shotgun (WGS) entry which is preliminary data.</text>
</comment>
<name>A0ABR3T966_9PEZI</name>
<reference evidence="2 3" key="1">
    <citation type="submission" date="2024-02" db="EMBL/GenBank/DDBJ databases">
        <title>De novo assembly and annotation of 12 fungi associated with fruit tree decline syndrome in Ontario, Canada.</title>
        <authorList>
            <person name="Sulman M."/>
            <person name="Ellouze W."/>
            <person name="Ilyukhin E."/>
        </authorList>
    </citation>
    <scope>NUCLEOTIDE SEQUENCE [LARGE SCALE GENOMIC DNA]</scope>
    <source>
        <strain evidence="2 3">M1-105</strain>
    </source>
</reference>
<feature type="compositionally biased region" description="Polar residues" evidence="1">
    <location>
        <begin position="282"/>
        <end position="292"/>
    </location>
</feature>
<evidence type="ECO:0000313" key="2">
    <source>
        <dbReference type="EMBL" id="KAL1636098.1"/>
    </source>
</evidence>
<evidence type="ECO:0000313" key="3">
    <source>
        <dbReference type="Proteomes" id="UP001521116"/>
    </source>
</evidence>
<feature type="compositionally biased region" description="Acidic residues" evidence="1">
    <location>
        <begin position="298"/>
        <end position="308"/>
    </location>
</feature>
<protein>
    <submittedName>
        <fullName evidence="2">Uncharacterized protein</fullName>
    </submittedName>
</protein>
<dbReference type="EMBL" id="JAJVDC020000008">
    <property type="protein sequence ID" value="KAL1636098.1"/>
    <property type="molecule type" value="Genomic_DNA"/>
</dbReference>
<sequence>MVSISTAGDRCVFLEWQETLFNDYLKKFDSAKNEEKRGQIVDLWTQCCSLRELDSRLDRWLMERQTFLKELHAWVNHRNNQTRKILNRVIDPENPRGKLTADEAWSKLESAMTINDSKWKAYTSDNNRLTREAPFLVRSCVHLGGVDAMKSVEKASSDWNRMADAQVIAALRHLSKECEDLYDFEMIAEQRDIGAGVMKELSDTTDFWRNVLGRRDSSVPTNDGNAHDKILDDDLLERWKKWTDSLTDSFHNWIVPPKQMRIKGKMKAVDVEHFKDEDDQPPKSSAPTVSPDTRNEEVGEDEAQDDEAVSPGHVSPETRSEHETDRLEKTSQDDKSGTSQPDLPERDSKGIAKHLEETSQDDEVRE</sequence>
<dbReference type="Proteomes" id="UP001521116">
    <property type="component" value="Unassembled WGS sequence"/>
</dbReference>
<feature type="region of interest" description="Disordered" evidence="1">
    <location>
        <begin position="273"/>
        <end position="366"/>
    </location>
</feature>